<keyword evidence="3" id="KW-1185">Reference proteome</keyword>
<proteinExistence type="predicted"/>
<dbReference type="Proteomes" id="UP000095280">
    <property type="component" value="Unplaced"/>
</dbReference>
<feature type="region of interest" description="Disordered" evidence="1">
    <location>
        <begin position="11"/>
        <end position="31"/>
    </location>
</feature>
<name>A0A1I8FPN4_9PLAT</name>
<accession>A0A1I8FPN4</accession>
<evidence type="ECO:0000256" key="2">
    <source>
        <dbReference type="SAM" id="Phobius"/>
    </source>
</evidence>
<sequence>RRPGSDCLIEKPLGPAADGVGEDAEDGGAGSPRRHVLSSLIILISLTMLGVVIPVSERLASGTLRHQTYDQIFYLYMHFAGLVFLAFISLVIYRFKEPRRALNTDATLQKADGCSGSSGSSEEGDAEARVALTAHLPVPDGEEAMPLAALGPRRATTTAGLSREQKLKPLRFDAVATGQPAAVAADAAEATGGGYEPQPAVWVSVEGINLYLRLGQS</sequence>
<reference evidence="4" key="1">
    <citation type="submission" date="2016-11" db="UniProtKB">
        <authorList>
            <consortium name="WormBaseParasite"/>
        </authorList>
    </citation>
    <scope>IDENTIFICATION</scope>
</reference>
<keyword evidence="2" id="KW-1133">Transmembrane helix</keyword>
<protein>
    <submittedName>
        <fullName evidence="4">Otopetrin 1</fullName>
    </submittedName>
</protein>
<keyword evidence="2" id="KW-0812">Transmembrane</keyword>
<organism evidence="3 4">
    <name type="scientific">Macrostomum lignano</name>
    <dbReference type="NCBI Taxonomy" id="282301"/>
    <lineage>
        <taxon>Eukaryota</taxon>
        <taxon>Metazoa</taxon>
        <taxon>Spiralia</taxon>
        <taxon>Lophotrochozoa</taxon>
        <taxon>Platyhelminthes</taxon>
        <taxon>Rhabditophora</taxon>
        <taxon>Macrostomorpha</taxon>
        <taxon>Macrostomida</taxon>
        <taxon>Macrostomidae</taxon>
        <taxon>Macrostomum</taxon>
    </lineage>
</organism>
<evidence type="ECO:0000313" key="3">
    <source>
        <dbReference type="Proteomes" id="UP000095280"/>
    </source>
</evidence>
<feature type="transmembrane region" description="Helical" evidence="2">
    <location>
        <begin position="73"/>
        <end position="93"/>
    </location>
</feature>
<evidence type="ECO:0000313" key="4">
    <source>
        <dbReference type="WBParaSite" id="maker-unitig_43450-snap-gene-0.2-mRNA-1"/>
    </source>
</evidence>
<keyword evidence="2" id="KW-0472">Membrane</keyword>
<dbReference type="AlphaFoldDB" id="A0A1I8FPN4"/>
<evidence type="ECO:0000256" key="1">
    <source>
        <dbReference type="SAM" id="MobiDB-lite"/>
    </source>
</evidence>
<feature type="transmembrane region" description="Helical" evidence="2">
    <location>
        <begin position="36"/>
        <end position="53"/>
    </location>
</feature>
<dbReference type="WBParaSite" id="maker-unitig_43450-snap-gene-0.2-mRNA-1">
    <property type="protein sequence ID" value="maker-unitig_43450-snap-gene-0.2-mRNA-1"/>
    <property type="gene ID" value="maker-unitig_43450-snap-gene-0.2"/>
</dbReference>